<dbReference type="Gene3D" id="3.10.350.10">
    <property type="entry name" value="LysM domain"/>
    <property type="match status" value="1"/>
</dbReference>
<feature type="domain" description="LysM" evidence="1">
    <location>
        <begin position="364"/>
        <end position="407"/>
    </location>
</feature>
<dbReference type="SMART" id="SM00257">
    <property type="entry name" value="LysM"/>
    <property type="match status" value="1"/>
</dbReference>
<dbReference type="PROSITE" id="PS51782">
    <property type="entry name" value="LYSM"/>
    <property type="match status" value="1"/>
</dbReference>
<dbReference type="CDD" id="cd16894">
    <property type="entry name" value="MltD-like"/>
    <property type="match status" value="1"/>
</dbReference>
<accession>A0AAE7BGD8</accession>
<dbReference type="Proteomes" id="UP000503313">
    <property type="component" value="Chromosome"/>
</dbReference>
<evidence type="ECO:0000313" key="2">
    <source>
        <dbReference type="EMBL" id="QKF77222.1"/>
    </source>
</evidence>
<keyword evidence="3" id="KW-1185">Reference proteome</keyword>
<dbReference type="EMBL" id="CP053835">
    <property type="protein sequence ID" value="QKF77222.1"/>
    <property type="molecule type" value="Genomic_DNA"/>
</dbReference>
<dbReference type="Gene3D" id="1.10.530.10">
    <property type="match status" value="1"/>
</dbReference>
<sequence length="409" mass="47684">MNKFFFILLIFVNNLLANISNESDLKILKDLDLDSSFVNESSFQSIFEQYSSNKNINYYNNILKKSSLNAQIVREEIENENLPEAVFFIPMLESSFVNHEKGKKNPAGIWQIMPQTAINLKLRNDEFIDERLDLVKSTDAASSYIKRYYNKFNKWYLALLAYNCGEGRVIEGIARASLDKYLEENPNSNNDGTIRVYKSYLEDYKKSKSGLSNLYEIYNQIGKRQGYYDFSYLVKNNSKNLYLPTSSLNYIQKIVAFSIIANRDLFKSINNKSKYQLEKVKAHKGLQLKSLANIVGMNYNEFKSINKHIKKETLPTDSKLYNIYIPHNKVEIYNQKILFVKPIKQEIKVKEPIKKVVENKKKQIIYIVKKGDSLELIAKKYKVNLKKLKLDNNKKSNLIKIGEKIEINK</sequence>
<dbReference type="AlphaFoldDB" id="A0AAE7BGD8"/>
<protein>
    <submittedName>
        <fullName evidence="2">Membrane-bound lytic murein transglycosylase D</fullName>
    </submittedName>
</protein>
<dbReference type="RefSeq" id="WP_129011073.1">
    <property type="nucleotide sequence ID" value="NZ_CP053835.1"/>
</dbReference>
<dbReference type="Pfam" id="PF01464">
    <property type="entry name" value="SLT"/>
    <property type="match status" value="1"/>
</dbReference>
<proteinExistence type="predicted"/>
<evidence type="ECO:0000259" key="1">
    <source>
        <dbReference type="PROSITE" id="PS51782"/>
    </source>
</evidence>
<reference evidence="2 3" key="1">
    <citation type="submission" date="2020-05" db="EMBL/GenBank/DDBJ databases">
        <title>Complete genome sequencing of Campylobacter and Arcobacter type strains.</title>
        <authorList>
            <person name="Miller W.G."/>
            <person name="Yee E."/>
        </authorList>
    </citation>
    <scope>NUCLEOTIDE SEQUENCE [LARGE SCALE GENOMIC DNA]</scope>
    <source>
        <strain evidence="2 3">LMG 25694</strain>
    </source>
</reference>
<name>A0AAE7BGD8_9BACT</name>
<dbReference type="InterPro" id="IPR023346">
    <property type="entry name" value="Lysozyme-like_dom_sf"/>
</dbReference>
<dbReference type="InterPro" id="IPR018392">
    <property type="entry name" value="LysM"/>
</dbReference>
<dbReference type="Pfam" id="PF01476">
    <property type="entry name" value="LysM"/>
    <property type="match status" value="1"/>
</dbReference>
<organism evidence="2 3">
    <name type="scientific">Arcobacter defluvii</name>
    <dbReference type="NCBI Taxonomy" id="873191"/>
    <lineage>
        <taxon>Bacteria</taxon>
        <taxon>Pseudomonadati</taxon>
        <taxon>Campylobacterota</taxon>
        <taxon>Epsilonproteobacteria</taxon>
        <taxon>Campylobacterales</taxon>
        <taxon>Arcobacteraceae</taxon>
        <taxon>Arcobacter</taxon>
    </lineage>
</organism>
<dbReference type="InterPro" id="IPR036779">
    <property type="entry name" value="LysM_dom_sf"/>
</dbReference>
<dbReference type="KEGG" id="adz:ADFLV_1189"/>
<evidence type="ECO:0000313" key="3">
    <source>
        <dbReference type="Proteomes" id="UP000503313"/>
    </source>
</evidence>
<dbReference type="InterPro" id="IPR008258">
    <property type="entry name" value="Transglycosylase_SLT_dom_1"/>
</dbReference>
<dbReference type="CDD" id="cd00118">
    <property type="entry name" value="LysM"/>
    <property type="match status" value="1"/>
</dbReference>
<dbReference type="SUPFAM" id="SSF54106">
    <property type="entry name" value="LysM domain"/>
    <property type="match status" value="1"/>
</dbReference>
<gene>
    <name evidence="2" type="ORF">ADFLV_1189</name>
</gene>
<dbReference type="SUPFAM" id="SSF53955">
    <property type="entry name" value="Lysozyme-like"/>
    <property type="match status" value="1"/>
</dbReference>